<evidence type="ECO:0000313" key="5">
    <source>
        <dbReference type="EMBL" id="AHG88179.1"/>
    </source>
</evidence>
<evidence type="ECO:0000313" key="6">
    <source>
        <dbReference type="Proteomes" id="UP000019151"/>
    </source>
</evidence>
<dbReference type="Pfam" id="PF15780">
    <property type="entry name" value="ASH"/>
    <property type="match status" value="1"/>
</dbReference>
<protein>
    <recommendedName>
        <fullName evidence="4">Abnormal spindle-like microcephaly-associated protein ASH domain-containing protein</fullName>
    </recommendedName>
</protein>
<evidence type="ECO:0000256" key="1">
    <source>
        <dbReference type="ARBA" id="ARBA00004496"/>
    </source>
</evidence>
<dbReference type="PROSITE" id="PS51257">
    <property type="entry name" value="PROKAR_LIPOPROTEIN"/>
    <property type="match status" value="1"/>
</dbReference>
<keyword evidence="6" id="KW-1185">Reference proteome</keyword>
<dbReference type="AlphaFoldDB" id="W0RAR6"/>
<dbReference type="EMBL" id="CP007128">
    <property type="protein sequence ID" value="AHG88179.1"/>
    <property type="molecule type" value="Genomic_DNA"/>
</dbReference>
<organism evidence="5 6">
    <name type="scientific">Gemmatirosa kalamazoonensis</name>
    <dbReference type="NCBI Taxonomy" id="861299"/>
    <lineage>
        <taxon>Bacteria</taxon>
        <taxon>Pseudomonadati</taxon>
        <taxon>Gemmatimonadota</taxon>
        <taxon>Gemmatimonadia</taxon>
        <taxon>Gemmatimonadales</taxon>
        <taxon>Gemmatimonadaceae</taxon>
        <taxon>Gemmatirosa</taxon>
    </lineage>
</organism>
<comment type="subcellular location">
    <subcellularLocation>
        <location evidence="1">Cytoplasm</location>
    </subcellularLocation>
</comment>
<dbReference type="OrthoDB" id="8767749at2"/>
<evidence type="ECO:0000259" key="4">
    <source>
        <dbReference type="Pfam" id="PF15780"/>
    </source>
</evidence>
<dbReference type="KEGG" id="gba:J421_0642"/>
<accession>W0RAR6</accession>
<evidence type="ECO:0000256" key="3">
    <source>
        <dbReference type="SAM" id="SignalP"/>
    </source>
</evidence>
<name>W0RAR6_9BACT</name>
<dbReference type="NCBIfam" id="NF012200">
    <property type="entry name" value="choice_anch_D"/>
    <property type="match status" value="2"/>
</dbReference>
<reference evidence="5 6" key="1">
    <citation type="journal article" date="2014" name="Genome Announc.">
        <title>Genome Sequence and Methylome of Soil Bacterium Gemmatirosa kalamazoonensis KBS708T, a Member of the Rarely Cultivated Gemmatimonadetes Phylum.</title>
        <authorList>
            <person name="Debruyn J.M."/>
            <person name="Radosevich M."/>
            <person name="Wommack K.E."/>
            <person name="Polson S.W."/>
            <person name="Hauser L.J."/>
            <person name="Fawaz M.N."/>
            <person name="Korlach J."/>
            <person name="Tsai Y.C."/>
        </authorList>
    </citation>
    <scope>NUCLEOTIDE SEQUENCE [LARGE SCALE GENOMIC DNA]</scope>
    <source>
        <strain evidence="5 6">KBS708</strain>
    </source>
</reference>
<dbReference type="STRING" id="861299.J421_0642"/>
<dbReference type="eggNOG" id="COG4409">
    <property type="taxonomic scope" value="Bacteria"/>
</dbReference>
<dbReference type="InterPro" id="IPR031549">
    <property type="entry name" value="ASH"/>
</dbReference>
<dbReference type="GO" id="GO:0005737">
    <property type="term" value="C:cytoplasm"/>
    <property type="evidence" value="ECO:0007669"/>
    <property type="project" value="UniProtKB-SubCell"/>
</dbReference>
<proteinExistence type="predicted"/>
<feature type="signal peptide" evidence="3">
    <location>
        <begin position="1"/>
        <end position="30"/>
    </location>
</feature>
<dbReference type="Proteomes" id="UP000019151">
    <property type="component" value="Chromosome"/>
</dbReference>
<dbReference type="Gene3D" id="2.60.40.10">
    <property type="entry name" value="Immunoglobulins"/>
    <property type="match status" value="2"/>
</dbReference>
<dbReference type="HOGENOM" id="CLU_1014737_0_0_0"/>
<dbReference type="InterPro" id="IPR013783">
    <property type="entry name" value="Ig-like_fold"/>
</dbReference>
<gene>
    <name evidence="5" type="ORF">J421_0642</name>
</gene>
<feature type="domain" description="Abnormal spindle-like microcephaly-associated protein ASH" evidence="4">
    <location>
        <begin position="162"/>
        <end position="258"/>
    </location>
</feature>
<dbReference type="InParanoid" id="W0RAR6"/>
<feature type="chain" id="PRO_5004793807" description="Abnormal spindle-like microcephaly-associated protein ASH domain-containing protein" evidence="3">
    <location>
        <begin position="31"/>
        <end position="274"/>
    </location>
</feature>
<dbReference type="RefSeq" id="WP_025409725.1">
    <property type="nucleotide sequence ID" value="NZ_CP007128.1"/>
</dbReference>
<sequence>MSWLDRFAGPIRRRARAPLSLALLVAAACADDGATAPHRTPAARASADYAPSSVQPVVYLSTDNLTFAPQALGTSSAAQTVVVANNGGGLLYLGPIIANAPFAQTNNCPYVLAGYDSCTITVWYTPTASGTQYGWLSISSNAPVGPYGVTLTGTGYVPTPALSLTPTSMGFGTLYLGTATSGRPVKITSTGNVPLVIASATLGGANPGDFGIWNDGCSGATLAPGTSCTLYVTFEPLRIGTRTATITIAHNAAGSPSVVSLSGAGAKPPGGIIP</sequence>
<evidence type="ECO:0000256" key="2">
    <source>
        <dbReference type="ARBA" id="ARBA00022490"/>
    </source>
</evidence>
<keyword evidence="3" id="KW-0732">Signal</keyword>
<keyword evidence="2" id="KW-0963">Cytoplasm</keyword>